<accession>A0A1W6ZWS7</accession>
<dbReference type="RefSeq" id="WP_086090218.1">
    <property type="nucleotide sequence ID" value="NZ_CP021112.1"/>
</dbReference>
<gene>
    <name evidence="1" type="ORF">CAK95_24030</name>
</gene>
<reference evidence="1 2" key="1">
    <citation type="submission" date="2017-05" db="EMBL/GenBank/DDBJ databases">
        <title>Full genome sequence of Pseudorhodoplanes sinuspersici.</title>
        <authorList>
            <person name="Dastgheib S.M.M."/>
            <person name="Shavandi M."/>
            <person name="Tirandaz H."/>
        </authorList>
    </citation>
    <scope>NUCLEOTIDE SEQUENCE [LARGE SCALE GENOMIC DNA]</scope>
    <source>
        <strain evidence="1 2">RIPI110</strain>
    </source>
</reference>
<dbReference type="AlphaFoldDB" id="A0A1W6ZWS7"/>
<sequence>MRRAARYLGFGLAALVIAVAALTVATARPGNPALWPPPAGSGAIEVFVVSHGYHAGLVLPTARVAEVAGRQGDAALIAVAQRFAGYPFIEMGWGDEGFYSSVREVSSLTPGLALRALFLPGNTSVMHVVGLTDAPRRSFASADIVRVVVSEAGFSRMMRALDASFARTGEPPQPEVLRHGLYGPSLFYRANGSFHIFNVCNHWVAKLLSVAGLPIAPALATLPAGLMFDLKWRADAKAVPL</sequence>
<protein>
    <submittedName>
        <fullName evidence="1">Uncharacterized protein</fullName>
    </submittedName>
</protein>
<proteinExistence type="predicted"/>
<dbReference type="Proteomes" id="UP000194137">
    <property type="component" value="Chromosome"/>
</dbReference>
<name>A0A1W6ZWS7_9HYPH</name>
<evidence type="ECO:0000313" key="1">
    <source>
        <dbReference type="EMBL" id="ARQ01824.1"/>
    </source>
</evidence>
<evidence type="ECO:0000313" key="2">
    <source>
        <dbReference type="Proteomes" id="UP000194137"/>
    </source>
</evidence>
<dbReference type="STRING" id="1235591.CAK95_24030"/>
<organism evidence="1 2">
    <name type="scientific">Pseudorhodoplanes sinuspersici</name>
    <dbReference type="NCBI Taxonomy" id="1235591"/>
    <lineage>
        <taxon>Bacteria</taxon>
        <taxon>Pseudomonadati</taxon>
        <taxon>Pseudomonadota</taxon>
        <taxon>Alphaproteobacteria</taxon>
        <taxon>Hyphomicrobiales</taxon>
        <taxon>Pseudorhodoplanes</taxon>
    </lineage>
</organism>
<dbReference type="KEGG" id="psin:CAK95_24030"/>
<dbReference type="InterPro" id="IPR011727">
    <property type="entry name" value="CHP02117"/>
</dbReference>
<dbReference type="EMBL" id="CP021112">
    <property type="protein sequence ID" value="ARQ01824.1"/>
    <property type="molecule type" value="Genomic_DNA"/>
</dbReference>
<keyword evidence="2" id="KW-1185">Reference proteome</keyword>
<dbReference type="OrthoDB" id="211174at2"/>
<dbReference type="Pfam" id="PF09601">
    <property type="entry name" value="DUF2459"/>
    <property type="match status" value="1"/>
</dbReference>